<dbReference type="InterPro" id="IPR015915">
    <property type="entry name" value="Kelch-typ_b-propeller"/>
</dbReference>
<dbReference type="CTD" id="127707"/>
<dbReference type="PANTHER" id="PTHR45972:SF1">
    <property type="entry name" value="KELCH DOMAIN-CONTAINING PROTEIN 7A"/>
    <property type="match status" value="1"/>
</dbReference>
<dbReference type="Pfam" id="PF01344">
    <property type="entry name" value="Kelch_1"/>
    <property type="match status" value="2"/>
</dbReference>
<dbReference type="AlphaFoldDB" id="A0A6P8PPN6"/>
<name>A0A6P8PPN6_GEOSA</name>
<dbReference type="Gene3D" id="1.25.40.420">
    <property type="match status" value="1"/>
</dbReference>
<dbReference type="SUPFAM" id="SSF117281">
    <property type="entry name" value="Kelch motif"/>
    <property type="match status" value="1"/>
</dbReference>
<evidence type="ECO:0000256" key="3">
    <source>
        <dbReference type="SAM" id="Phobius"/>
    </source>
</evidence>
<evidence type="ECO:0000256" key="1">
    <source>
        <dbReference type="ARBA" id="ARBA00022441"/>
    </source>
</evidence>
<dbReference type="SMART" id="SM00612">
    <property type="entry name" value="Kelch"/>
    <property type="match status" value="2"/>
</dbReference>
<organism evidence="4 5">
    <name type="scientific">Geotrypetes seraphini</name>
    <name type="common">Gaboon caecilian</name>
    <name type="synonym">Caecilia seraphini</name>
    <dbReference type="NCBI Taxonomy" id="260995"/>
    <lineage>
        <taxon>Eukaryota</taxon>
        <taxon>Metazoa</taxon>
        <taxon>Chordata</taxon>
        <taxon>Craniata</taxon>
        <taxon>Vertebrata</taxon>
        <taxon>Euteleostomi</taxon>
        <taxon>Amphibia</taxon>
        <taxon>Gymnophiona</taxon>
        <taxon>Geotrypetes</taxon>
    </lineage>
</organism>
<dbReference type="Gene3D" id="2.120.10.80">
    <property type="entry name" value="Kelch-type beta propeller"/>
    <property type="match status" value="1"/>
</dbReference>
<keyword evidence="1" id="KW-0880">Kelch repeat</keyword>
<evidence type="ECO:0000256" key="2">
    <source>
        <dbReference type="ARBA" id="ARBA00022737"/>
    </source>
</evidence>
<dbReference type="GeneID" id="117348923"/>
<proteinExistence type="predicted"/>
<dbReference type="InterPro" id="IPR052310">
    <property type="entry name" value="Kelch/BTB_domain_protein"/>
</dbReference>
<dbReference type="Proteomes" id="UP000515159">
    <property type="component" value="Chromosome 15"/>
</dbReference>
<gene>
    <name evidence="5" type="primary">KLHDC7A</name>
</gene>
<keyword evidence="3" id="KW-0472">Membrane</keyword>
<keyword evidence="2" id="KW-0677">Repeat</keyword>
<keyword evidence="3" id="KW-0812">Transmembrane</keyword>
<accession>A0A6P8PPN6</accession>
<evidence type="ECO:0000313" key="4">
    <source>
        <dbReference type="Proteomes" id="UP000515159"/>
    </source>
</evidence>
<feature type="transmembrane region" description="Helical" evidence="3">
    <location>
        <begin position="21"/>
        <end position="38"/>
    </location>
</feature>
<dbReference type="RefSeq" id="XP_033777466.1">
    <property type="nucleotide sequence ID" value="XM_033921575.1"/>
</dbReference>
<dbReference type="PANTHER" id="PTHR45972">
    <property type="entry name" value="BTB_2 DOMAIN-CONTAINING PROTEIN"/>
    <property type="match status" value="1"/>
</dbReference>
<reference evidence="5" key="1">
    <citation type="submission" date="2025-08" db="UniProtKB">
        <authorList>
            <consortium name="RefSeq"/>
        </authorList>
    </citation>
    <scope>IDENTIFICATION</scope>
</reference>
<dbReference type="FunCoup" id="A0A6P8PPN6">
    <property type="interactions" value="1"/>
</dbReference>
<evidence type="ECO:0000313" key="5">
    <source>
        <dbReference type="RefSeq" id="XP_033777466.1"/>
    </source>
</evidence>
<dbReference type="InParanoid" id="A0A6P8PPN6"/>
<keyword evidence="3" id="KW-1133">Transmembrane helix</keyword>
<keyword evidence="4" id="KW-1185">Reference proteome</keyword>
<protein>
    <submittedName>
        <fullName evidence="5">Kelch domain-containing protein 7A</fullName>
    </submittedName>
</protein>
<dbReference type="KEGG" id="gsh:117348923"/>
<sequence>MLHSLEESRDRQSDMQIAGKLVLSAAALLLLTLAYRFYKSRSHVLPPRSDITGEEVRGLQEECPGPAPSQKDRTDAVPGLRYRQITSNGVRQSCSRSDDQTDHLSGTVTIETWRPHSEVYLEDRNLLSKEECETSDEATSILQKNKKQASEERQAEIATESQQLKLVDSVIGFNGEDKYKLGGKENRVNSNNLESKAHSYLATYKDLHETGLEYSHQTGEESNCKVVSKKCGLSPTCSDCPKLQDDPQGEEMIKSSVLTQESQVSVDSWQTINARSGINLEINQTHEKADRLHTFSSITEIKVEENYITDRHSEDDSLTHSSPAAGLKTKIYNYYVSSTSESLSEERSKSVGPSSLCLSPVLSKAHKELLDSEPGLDSFEELGKRDVKGFVTTQILTTNGPSHESEEMWQPEALDGMQQRRGSSEALQNQEFHKTENFMTSEVKSELPVKVQDFSISTLDGTNSWSLPAKLTVQSLNSTDIESNRELSLQAAVDGNGFQINKAPDMTIAKQLNLENCIDMLSAAKKYKLYDLQEAAYKVMSENYLQVLQNPSIYRYLNATERELILERRMKGRKFVTVADVDAQDYTLPPSQNPSRLCFYDDENDSWHMLSCIPTEAISIGCAMGTMFNYLFVVAGCEGQGRQKKPSNRVFCYNPLTDNWSEVSPLNQARPHCKLVALDGYLYAIGGECQHTVERYDPCQDRWTFTAPMPNDTFAVAHTATACDNEICVTGGTLRYMMIKYNYKRDSWKTSLISGSKDRTTEIVSVNNFIYRFDLNRSMGISVYRCSTSARLWYECAINRMPYPASFQCAVISRKIYCLSRQFTLSFLADEVSPRFLDEKLKAFPSPKGTLFPFVLSLPNRDKVFTDS</sequence>
<dbReference type="InterPro" id="IPR006652">
    <property type="entry name" value="Kelch_1"/>
</dbReference>
<dbReference type="OrthoDB" id="45365at2759"/>